<keyword evidence="7" id="KW-0449">Lipoprotein</keyword>
<protein>
    <recommendedName>
        <fullName evidence="10">Copper acquisition factor BIM1-like domain-containing protein</fullName>
    </recommendedName>
</protein>
<gene>
    <name evidence="11" type="ORF">AOCH_002124</name>
</gene>
<dbReference type="InterPro" id="IPR046936">
    <property type="entry name" value="BIM1-like"/>
</dbReference>
<dbReference type="EMBL" id="JYKN01002822">
    <property type="protein sequence ID" value="KKK15043.1"/>
    <property type="molecule type" value="Genomic_DNA"/>
</dbReference>
<reference evidence="11 12" key="1">
    <citation type="submission" date="2015-02" db="EMBL/GenBank/DDBJ databases">
        <title>Draft Genome Sequences of Two Closely-Related Aflatoxigenic Aspergillus Species Obtained from the Cote d'Ivoire.</title>
        <authorList>
            <person name="Moore G.G."/>
            <person name="Beltz S.B."/>
            <person name="Mack B.M."/>
        </authorList>
    </citation>
    <scope>NUCLEOTIDE SEQUENCE [LARGE SCALE GENOMIC DNA]</scope>
    <source>
        <strain evidence="11 12">SRRC1432</strain>
    </source>
</reference>
<keyword evidence="6" id="KW-0325">Glycoprotein</keyword>
<comment type="caution">
    <text evidence="11">The sequence shown here is derived from an EMBL/GenBank/DDBJ whole genome shotgun (WGS) entry which is preliminary data.</text>
</comment>
<dbReference type="GO" id="GO:0005886">
    <property type="term" value="C:plasma membrane"/>
    <property type="evidence" value="ECO:0007669"/>
    <property type="project" value="UniProtKB-SubCell"/>
</dbReference>
<feature type="chain" id="PRO_5002528636" description="Copper acquisition factor BIM1-like domain-containing protein" evidence="9">
    <location>
        <begin position="20"/>
        <end position="235"/>
    </location>
</feature>
<evidence type="ECO:0000256" key="6">
    <source>
        <dbReference type="ARBA" id="ARBA00023180"/>
    </source>
</evidence>
<sequence>MKLSLSLLSLAPLASMVSAHFVLHYPTSRGSDEGTMGEFPCGGFSASSNRTQISLSSPSFPVALTMGHDLTVVEFLLAIGTNPGDNYNVTLKHTFQVEGMGAFCVPDVLLSEAVLGTKLVDGMNLTLQVQTNADPNGGLYSCADLQLTSTSVESPSASTCANNTGVTAVAFSGAAAQRNANVSTPEGGSQSGSSGSSSTTTASTSTSTSTGAASAMQTAGWGMLGAAVLGGLAAL</sequence>
<dbReference type="GO" id="GO:0098552">
    <property type="term" value="C:side of membrane"/>
    <property type="evidence" value="ECO:0007669"/>
    <property type="project" value="UniProtKB-KW"/>
</dbReference>
<dbReference type="VEuPathDB" id="FungiDB:P175DRAFT_0443152"/>
<evidence type="ECO:0000256" key="7">
    <source>
        <dbReference type="ARBA" id="ARBA00023288"/>
    </source>
</evidence>
<dbReference type="InterPro" id="IPR046530">
    <property type="entry name" value="BIM1-like_dom"/>
</dbReference>
<evidence type="ECO:0000256" key="1">
    <source>
        <dbReference type="ARBA" id="ARBA00004609"/>
    </source>
</evidence>
<dbReference type="PANTHER" id="PTHR34992:SF1">
    <property type="entry name" value="COPPER ACQUISITION FACTOR BIM1-LIKE DOMAIN-CONTAINING PROTEIN"/>
    <property type="match status" value="1"/>
</dbReference>
<dbReference type="OrthoDB" id="2146436at2759"/>
<evidence type="ECO:0000313" key="11">
    <source>
        <dbReference type="EMBL" id="KKK15043.1"/>
    </source>
</evidence>
<dbReference type="Pfam" id="PF20238">
    <property type="entry name" value="BIM1-like_dom"/>
    <property type="match status" value="1"/>
</dbReference>
<dbReference type="Proteomes" id="UP000034947">
    <property type="component" value="Unassembled WGS sequence"/>
</dbReference>
<feature type="compositionally biased region" description="Low complexity" evidence="8">
    <location>
        <begin position="187"/>
        <end position="209"/>
    </location>
</feature>
<dbReference type="AlphaFoldDB" id="A0A0F8U606"/>
<evidence type="ECO:0000313" key="12">
    <source>
        <dbReference type="Proteomes" id="UP000034947"/>
    </source>
</evidence>
<evidence type="ECO:0000259" key="10">
    <source>
        <dbReference type="Pfam" id="PF20238"/>
    </source>
</evidence>
<keyword evidence="5" id="KW-0472">Membrane</keyword>
<feature type="region of interest" description="Disordered" evidence="8">
    <location>
        <begin position="180"/>
        <end position="209"/>
    </location>
</feature>
<feature type="signal peptide" evidence="9">
    <location>
        <begin position="1"/>
        <end position="19"/>
    </location>
</feature>
<keyword evidence="3" id="KW-0336">GPI-anchor</keyword>
<keyword evidence="12" id="KW-1185">Reference proteome</keyword>
<comment type="subcellular location">
    <subcellularLocation>
        <location evidence="1">Cell membrane</location>
        <topology evidence="1">Lipid-anchor</topology>
        <topology evidence="1">GPI-anchor</topology>
    </subcellularLocation>
</comment>
<feature type="domain" description="Copper acquisition factor BIM1-like" evidence="10">
    <location>
        <begin position="18"/>
        <end position="165"/>
    </location>
</feature>
<evidence type="ECO:0000256" key="3">
    <source>
        <dbReference type="ARBA" id="ARBA00022622"/>
    </source>
</evidence>
<keyword evidence="2" id="KW-1003">Cell membrane</keyword>
<dbReference type="CDD" id="cd21176">
    <property type="entry name" value="LPMO_auxiliary-like"/>
    <property type="match status" value="1"/>
</dbReference>
<accession>A0A0F8U606</accession>
<name>A0A0F8U606_9EURO</name>
<evidence type="ECO:0000256" key="2">
    <source>
        <dbReference type="ARBA" id="ARBA00022475"/>
    </source>
</evidence>
<evidence type="ECO:0000256" key="8">
    <source>
        <dbReference type="SAM" id="MobiDB-lite"/>
    </source>
</evidence>
<evidence type="ECO:0000256" key="4">
    <source>
        <dbReference type="ARBA" id="ARBA00022729"/>
    </source>
</evidence>
<evidence type="ECO:0000256" key="5">
    <source>
        <dbReference type="ARBA" id="ARBA00023136"/>
    </source>
</evidence>
<organism evidence="11 12">
    <name type="scientific">Aspergillus ochraceoroseus</name>
    <dbReference type="NCBI Taxonomy" id="138278"/>
    <lineage>
        <taxon>Eukaryota</taxon>
        <taxon>Fungi</taxon>
        <taxon>Dikarya</taxon>
        <taxon>Ascomycota</taxon>
        <taxon>Pezizomycotina</taxon>
        <taxon>Eurotiomycetes</taxon>
        <taxon>Eurotiomycetidae</taxon>
        <taxon>Eurotiales</taxon>
        <taxon>Aspergillaceae</taxon>
        <taxon>Aspergillus</taxon>
        <taxon>Aspergillus subgen. Nidulantes</taxon>
    </lineage>
</organism>
<proteinExistence type="predicted"/>
<dbReference type="PANTHER" id="PTHR34992">
    <property type="entry name" value="HYPHAL ANASTAMOSIS-7 PROTEIN"/>
    <property type="match status" value="1"/>
</dbReference>
<evidence type="ECO:0000256" key="9">
    <source>
        <dbReference type="SAM" id="SignalP"/>
    </source>
</evidence>
<keyword evidence="4 9" id="KW-0732">Signal</keyword>